<evidence type="ECO:0000256" key="1">
    <source>
        <dbReference type="ARBA" id="ARBA00004141"/>
    </source>
</evidence>
<dbReference type="AlphaFoldDB" id="A0A2S5BFZ4"/>
<reference evidence="6 7" key="1">
    <citation type="journal article" date="2018" name="Front. Microbiol.">
        <title>Prospects for Fungal Bioremediation of Acidic Radioactive Waste Sites: Characterization and Genome Sequence of Rhodotorula taiwanensis MD1149.</title>
        <authorList>
            <person name="Tkavc R."/>
            <person name="Matrosova V.Y."/>
            <person name="Grichenko O.E."/>
            <person name="Gostincar C."/>
            <person name="Volpe R.P."/>
            <person name="Klimenkova P."/>
            <person name="Gaidamakova E.K."/>
            <person name="Zhou C.E."/>
            <person name="Stewart B.J."/>
            <person name="Lyman M.G."/>
            <person name="Malfatti S.A."/>
            <person name="Rubinfeld B."/>
            <person name="Courtot M."/>
            <person name="Singh J."/>
            <person name="Dalgard C.L."/>
            <person name="Hamilton T."/>
            <person name="Frey K.G."/>
            <person name="Gunde-Cimerman N."/>
            <person name="Dugan L."/>
            <person name="Daly M.J."/>
        </authorList>
    </citation>
    <scope>NUCLEOTIDE SEQUENCE [LARGE SCALE GENOMIC DNA]</scope>
    <source>
        <strain evidence="6 7">MD1149</strain>
    </source>
</reference>
<evidence type="ECO:0000313" key="6">
    <source>
        <dbReference type="EMBL" id="POY75696.1"/>
    </source>
</evidence>
<dbReference type="EMBL" id="PJQD01000013">
    <property type="protein sequence ID" value="POY75696.1"/>
    <property type="molecule type" value="Genomic_DNA"/>
</dbReference>
<feature type="transmembrane region" description="Helical" evidence="5">
    <location>
        <begin position="247"/>
        <end position="267"/>
    </location>
</feature>
<keyword evidence="3 5" id="KW-1133">Transmembrane helix</keyword>
<dbReference type="PANTHER" id="PTHR31465">
    <property type="entry name" value="PROTEIN RTA1-RELATED"/>
    <property type="match status" value="1"/>
</dbReference>
<evidence type="ECO:0000256" key="3">
    <source>
        <dbReference type="ARBA" id="ARBA00022989"/>
    </source>
</evidence>
<gene>
    <name evidence="6" type="ORF">BMF94_1319</name>
</gene>
<feature type="transmembrane region" description="Helical" evidence="5">
    <location>
        <begin position="74"/>
        <end position="96"/>
    </location>
</feature>
<dbReference type="PANTHER" id="PTHR31465:SF1">
    <property type="entry name" value="PROTEIN RTA1-RELATED"/>
    <property type="match status" value="1"/>
</dbReference>
<comment type="subcellular location">
    <subcellularLocation>
        <location evidence="1">Membrane</location>
        <topology evidence="1">Multi-pass membrane protein</topology>
    </subcellularLocation>
</comment>
<evidence type="ECO:0000256" key="5">
    <source>
        <dbReference type="SAM" id="Phobius"/>
    </source>
</evidence>
<keyword evidence="7" id="KW-1185">Reference proteome</keyword>
<evidence type="ECO:0000256" key="2">
    <source>
        <dbReference type="ARBA" id="ARBA00022692"/>
    </source>
</evidence>
<proteinExistence type="predicted"/>
<dbReference type="Proteomes" id="UP000237144">
    <property type="component" value="Unassembled WGS sequence"/>
</dbReference>
<dbReference type="OrthoDB" id="3358017at2759"/>
<sequence>MSTGAWSDANAQALGCNSTLEAAFRSALQVPVNAGVGWTEVEYAAAWSCRWSDNSTIARQANKLWPTINSYGYYPSYGFAIFAMAAFGVSALWHIYQLVRSRRWSYLAVLTGSAIEITGWYFRWTGSTDVRNGYIGQLATLTVGPTFFAGGVYALFYAFANNQDRGYMPFLGPKAFSWSIFVLEFVTILVQVGGGMLASGNGAPTVFKVGIKLMTIGTALQLGTSIVFSVFFYFYYKRLRRDSTSCYLLRTHAGQIFWGTIAMESMFVIRGSYRTAELSEGLFGPIALNQIGLIMGDTIPMIFVTYLLNAVHPWRTIRADETPTLGVYQQGFGSLDSGSAFELKRYEGDA</sequence>
<comment type="caution">
    <text evidence="6">The sequence shown here is derived from an EMBL/GenBank/DDBJ whole genome shotgun (WGS) entry which is preliminary data.</text>
</comment>
<feature type="transmembrane region" description="Helical" evidence="5">
    <location>
        <begin position="134"/>
        <end position="159"/>
    </location>
</feature>
<dbReference type="STRING" id="741276.A0A2S5BFZ4"/>
<keyword evidence="2 5" id="KW-0812">Transmembrane</keyword>
<dbReference type="InterPro" id="IPR007568">
    <property type="entry name" value="RTA1"/>
</dbReference>
<name>A0A2S5BFZ4_9BASI</name>
<feature type="transmembrane region" description="Helical" evidence="5">
    <location>
        <begin position="180"/>
        <end position="199"/>
    </location>
</feature>
<keyword evidence="4 5" id="KW-0472">Membrane</keyword>
<evidence type="ECO:0000313" key="7">
    <source>
        <dbReference type="Proteomes" id="UP000237144"/>
    </source>
</evidence>
<organism evidence="6 7">
    <name type="scientific">Rhodotorula taiwanensis</name>
    <dbReference type="NCBI Taxonomy" id="741276"/>
    <lineage>
        <taxon>Eukaryota</taxon>
        <taxon>Fungi</taxon>
        <taxon>Dikarya</taxon>
        <taxon>Basidiomycota</taxon>
        <taxon>Pucciniomycotina</taxon>
        <taxon>Microbotryomycetes</taxon>
        <taxon>Sporidiobolales</taxon>
        <taxon>Sporidiobolaceae</taxon>
        <taxon>Rhodotorula</taxon>
    </lineage>
</organism>
<accession>A0A2S5BFZ4</accession>
<evidence type="ECO:0000256" key="4">
    <source>
        <dbReference type="ARBA" id="ARBA00023136"/>
    </source>
</evidence>
<feature type="transmembrane region" description="Helical" evidence="5">
    <location>
        <begin position="211"/>
        <end position="235"/>
    </location>
</feature>
<feature type="transmembrane region" description="Helical" evidence="5">
    <location>
        <begin position="103"/>
        <end position="122"/>
    </location>
</feature>
<feature type="transmembrane region" description="Helical" evidence="5">
    <location>
        <begin position="287"/>
        <end position="308"/>
    </location>
</feature>
<dbReference type="GO" id="GO:0016020">
    <property type="term" value="C:membrane"/>
    <property type="evidence" value="ECO:0007669"/>
    <property type="project" value="UniProtKB-SubCell"/>
</dbReference>
<protein>
    <submittedName>
        <fullName evidence="6">Uncharacterized protein</fullName>
    </submittedName>
</protein>
<dbReference type="Pfam" id="PF04479">
    <property type="entry name" value="RTA1"/>
    <property type="match status" value="1"/>
</dbReference>